<comment type="pathway">
    <text evidence="3">tRNA modification; 5-methoxycarbonylmethyl-2-thiouridine-tRNA biosynthesis.</text>
</comment>
<keyword evidence="7" id="KW-0819">tRNA processing</keyword>
<reference evidence="10 11" key="1">
    <citation type="submission" date="2015-07" db="EMBL/GenBank/DDBJ databases">
        <title>Comparative genomics of the Sigatoka disease complex on banana suggests a link between parallel evolutionary changes in Pseudocercospora fijiensis and Pseudocercospora eumusae and increased virulence on the banana host.</title>
        <authorList>
            <person name="Chang T.-C."/>
            <person name="Salvucci A."/>
            <person name="Crous P.W."/>
            <person name="Stergiopoulos I."/>
        </authorList>
    </citation>
    <scope>NUCLEOTIDE SEQUENCE [LARGE SCALE GENOMIC DNA]</scope>
    <source>
        <strain evidence="10 11">CBS 114824</strain>
    </source>
</reference>
<dbReference type="AlphaFoldDB" id="A0A139HVY4"/>
<dbReference type="Pfam" id="PF10483">
    <property type="entry name" value="Elong_Iki1"/>
    <property type="match status" value="1"/>
</dbReference>
<dbReference type="OrthoDB" id="166907at2759"/>
<dbReference type="InterPro" id="IPR027417">
    <property type="entry name" value="P-loop_NTPase"/>
</dbReference>
<dbReference type="GO" id="GO:0005829">
    <property type="term" value="C:cytosol"/>
    <property type="evidence" value="ECO:0007669"/>
    <property type="project" value="TreeGrafter"/>
</dbReference>
<gene>
    <name evidence="10" type="ORF">AC578_8494</name>
</gene>
<dbReference type="EMBL" id="LFZN01000005">
    <property type="protein sequence ID" value="KXT06641.1"/>
    <property type="molecule type" value="Genomic_DNA"/>
</dbReference>
<comment type="caution">
    <text evidence="10">The sequence shown here is derived from an EMBL/GenBank/DDBJ whole genome shotgun (WGS) entry which is preliminary data.</text>
</comment>
<evidence type="ECO:0000256" key="4">
    <source>
        <dbReference type="ARBA" id="ARBA00009567"/>
    </source>
</evidence>
<keyword evidence="6" id="KW-0963">Cytoplasm</keyword>
<accession>A0A139HVY4</accession>
<dbReference type="GO" id="GO:0002098">
    <property type="term" value="P:tRNA wobble uridine modification"/>
    <property type="evidence" value="ECO:0007669"/>
    <property type="project" value="InterPro"/>
</dbReference>
<feature type="compositionally biased region" description="Acidic residues" evidence="9">
    <location>
        <begin position="339"/>
        <end position="352"/>
    </location>
</feature>
<dbReference type="Proteomes" id="UP000070133">
    <property type="component" value="Unassembled WGS sequence"/>
</dbReference>
<comment type="similarity">
    <text evidence="4">Belongs to the ELP5 family.</text>
</comment>
<dbReference type="CDD" id="cd19496">
    <property type="entry name" value="Elp5"/>
    <property type="match status" value="1"/>
</dbReference>
<protein>
    <recommendedName>
        <fullName evidence="5">Elongator complex protein 5</fullName>
    </recommendedName>
</protein>
<feature type="compositionally biased region" description="Low complexity" evidence="9">
    <location>
        <begin position="287"/>
        <end position="302"/>
    </location>
</feature>
<dbReference type="GO" id="GO:0000049">
    <property type="term" value="F:tRNA binding"/>
    <property type="evidence" value="ECO:0007669"/>
    <property type="project" value="TreeGrafter"/>
</dbReference>
<feature type="compositionally biased region" description="Basic and acidic residues" evidence="9">
    <location>
        <begin position="307"/>
        <end position="317"/>
    </location>
</feature>
<evidence type="ECO:0000256" key="5">
    <source>
        <dbReference type="ARBA" id="ARBA00020264"/>
    </source>
</evidence>
<dbReference type="STRING" id="321146.A0A139HVY4"/>
<evidence type="ECO:0000313" key="11">
    <source>
        <dbReference type="Proteomes" id="UP000070133"/>
    </source>
</evidence>
<dbReference type="GO" id="GO:0033588">
    <property type="term" value="C:elongator holoenzyme complex"/>
    <property type="evidence" value="ECO:0007669"/>
    <property type="project" value="InterPro"/>
</dbReference>
<evidence type="ECO:0000313" key="10">
    <source>
        <dbReference type="EMBL" id="KXT06641.1"/>
    </source>
</evidence>
<keyword evidence="11" id="KW-1185">Reference proteome</keyword>
<evidence type="ECO:0000256" key="9">
    <source>
        <dbReference type="SAM" id="MobiDB-lite"/>
    </source>
</evidence>
<dbReference type="Gene3D" id="3.40.50.300">
    <property type="entry name" value="P-loop containing nucleotide triphosphate hydrolases"/>
    <property type="match status" value="1"/>
</dbReference>
<name>A0A139HVY4_9PEZI</name>
<evidence type="ECO:0000256" key="2">
    <source>
        <dbReference type="ARBA" id="ARBA00004496"/>
    </source>
</evidence>
<evidence type="ECO:0000256" key="3">
    <source>
        <dbReference type="ARBA" id="ARBA00005043"/>
    </source>
</evidence>
<evidence type="ECO:0000256" key="8">
    <source>
        <dbReference type="ARBA" id="ARBA00023242"/>
    </source>
</evidence>
<organism evidence="10 11">
    <name type="scientific">Pseudocercospora eumusae</name>
    <dbReference type="NCBI Taxonomy" id="321146"/>
    <lineage>
        <taxon>Eukaryota</taxon>
        <taxon>Fungi</taxon>
        <taxon>Dikarya</taxon>
        <taxon>Ascomycota</taxon>
        <taxon>Pezizomycotina</taxon>
        <taxon>Dothideomycetes</taxon>
        <taxon>Dothideomycetidae</taxon>
        <taxon>Mycosphaerellales</taxon>
        <taxon>Mycosphaerellaceae</taxon>
        <taxon>Pseudocercospora</taxon>
    </lineage>
</organism>
<dbReference type="PANTHER" id="PTHR15641">
    <property type="entry name" value="ELONGATOR COMPLEX PROTEIN 5"/>
    <property type="match status" value="1"/>
</dbReference>
<evidence type="ECO:0000256" key="7">
    <source>
        <dbReference type="ARBA" id="ARBA00022694"/>
    </source>
</evidence>
<evidence type="ECO:0000256" key="6">
    <source>
        <dbReference type="ARBA" id="ARBA00022490"/>
    </source>
</evidence>
<sequence length="352" mass="39019">MAPSSLQHRRTHNLLLISKLLNQRDASSPFTLVLDSLEQSGKPLLAEFVKRAHVRGIVFASTLVQAKYIIQTSNTQVIFVSFTTLKKPSNVAVFIEAWKQSLPGWQREIVLHLKTEPTQKKLLVFDSLNTLSATQSSNLPGLLSSFISPTTSLVALHHTDIPSPVAQDNRDAYSPDSLTLLRYLATTIFTVHSLHHVLARKAARDRSHAEPSFGLDEGIEGILQGRGANNAEGLVLEMEHRRKSGRGVRERYFLPLSSKLNSTVQSGKMRDVVSLLEDHPQYRSPEEATSGAEEAAGESGTTFELGLTEKQKRDREGVVLPYYDAQKGGGEGGRILYDMGEEDDFDEEEDEI</sequence>
<dbReference type="PANTHER" id="PTHR15641:SF1">
    <property type="entry name" value="ELONGATOR COMPLEX PROTEIN 5"/>
    <property type="match status" value="1"/>
</dbReference>
<keyword evidence="8" id="KW-0539">Nucleus</keyword>
<dbReference type="InterPro" id="IPR019519">
    <property type="entry name" value="Elp5"/>
</dbReference>
<feature type="region of interest" description="Disordered" evidence="9">
    <location>
        <begin position="282"/>
        <end position="352"/>
    </location>
</feature>
<dbReference type="UniPathway" id="UPA00988"/>
<proteinExistence type="inferred from homology"/>
<comment type="subcellular location">
    <subcellularLocation>
        <location evidence="2">Cytoplasm</location>
    </subcellularLocation>
    <subcellularLocation>
        <location evidence="1">Nucleus</location>
    </subcellularLocation>
</comment>
<evidence type="ECO:0000256" key="1">
    <source>
        <dbReference type="ARBA" id="ARBA00004123"/>
    </source>
</evidence>
<dbReference type="GO" id="GO:0005634">
    <property type="term" value="C:nucleus"/>
    <property type="evidence" value="ECO:0007669"/>
    <property type="project" value="UniProtKB-SubCell"/>
</dbReference>